<feature type="transmembrane region" description="Helical" evidence="9">
    <location>
        <begin position="154"/>
        <end position="175"/>
    </location>
</feature>
<feature type="transmembrane region" description="Helical" evidence="9">
    <location>
        <begin position="44"/>
        <end position="69"/>
    </location>
</feature>
<keyword evidence="2" id="KW-0813">Transport</keyword>
<dbReference type="PANTHER" id="PTHR32502:SF8">
    <property type="entry name" value="N-ACETYLGALACTOSAMINE PERMEASE IIC COMPONENT 1"/>
    <property type="match status" value="1"/>
</dbReference>
<dbReference type="PANTHER" id="PTHR32502">
    <property type="entry name" value="N-ACETYLGALACTOSAMINE PERMEASE II COMPONENT-RELATED"/>
    <property type="match status" value="1"/>
</dbReference>
<evidence type="ECO:0000256" key="4">
    <source>
        <dbReference type="ARBA" id="ARBA00022597"/>
    </source>
</evidence>
<keyword evidence="3" id="KW-1003">Cell membrane</keyword>
<keyword evidence="6 9" id="KW-0812">Transmembrane</keyword>
<dbReference type="Pfam" id="PF03609">
    <property type="entry name" value="EII-Sor"/>
    <property type="match status" value="1"/>
</dbReference>
<evidence type="ECO:0000256" key="9">
    <source>
        <dbReference type="SAM" id="Phobius"/>
    </source>
</evidence>
<evidence type="ECO:0000256" key="6">
    <source>
        <dbReference type="ARBA" id="ARBA00022692"/>
    </source>
</evidence>
<reference evidence="10" key="1">
    <citation type="journal article" date="2022" name="Microorganisms">
        <title>Antibiotic Susceptibility, Resistance Gene Determinants and Corresponding Genomic Regions in Lactobacillus amylovorus Isolates Derived from Wild Boars and Domestic Pigs.</title>
        <authorList>
            <person name="Moravkova M."/>
            <person name="Kostovova I."/>
            <person name="Kavanova K."/>
            <person name="Pechar R."/>
            <person name="Stanek S."/>
            <person name="Brychta A."/>
            <person name="Zeman M."/>
            <person name="Kubasova T."/>
        </authorList>
    </citation>
    <scope>NUCLEOTIDE SEQUENCE</scope>
    <source>
        <strain evidence="10">M597B</strain>
    </source>
</reference>
<dbReference type="AlphaFoldDB" id="A0AAW6BA06"/>
<evidence type="ECO:0000256" key="3">
    <source>
        <dbReference type="ARBA" id="ARBA00022475"/>
    </source>
</evidence>
<evidence type="ECO:0000256" key="8">
    <source>
        <dbReference type="ARBA" id="ARBA00023136"/>
    </source>
</evidence>
<keyword evidence="7 9" id="KW-1133">Transmembrane helix</keyword>
<keyword evidence="4 10" id="KW-0762">Sugar transport</keyword>
<accession>A0AAW6BA06</accession>
<evidence type="ECO:0000256" key="1">
    <source>
        <dbReference type="ARBA" id="ARBA00004651"/>
    </source>
</evidence>
<keyword evidence="8 9" id="KW-0472">Membrane</keyword>
<reference evidence="10" key="2">
    <citation type="submission" date="2022-10" db="EMBL/GenBank/DDBJ databases">
        <authorList>
            <person name="Kostovova I."/>
            <person name="Moravkova M."/>
            <person name="Pechar R."/>
        </authorList>
    </citation>
    <scope>NUCLEOTIDE SEQUENCE</scope>
    <source>
        <strain evidence="10">M597B</strain>
    </source>
</reference>
<evidence type="ECO:0000256" key="7">
    <source>
        <dbReference type="ARBA" id="ARBA00022989"/>
    </source>
</evidence>
<feature type="transmembrane region" description="Helical" evidence="9">
    <location>
        <begin position="227"/>
        <end position="246"/>
    </location>
</feature>
<dbReference type="GO" id="GO:0009401">
    <property type="term" value="P:phosphoenolpyruvate-dependent sugar phosphotransferase system"/>
    <property type="evidence" value="ECO:0007669"/>
    <property type="project" value="UniProtKB-KW"/>
</dbReference>
<feature type="transmembrane region" description="Helical" evidence="9">
    <location>
        <begin position="81"/>
        <end position="105"/>
    </location>
</feature>
<dbReference type="Proteomes" id="UP001141961">
    <property type="component" value="Unassembled WGS sequence"/>
</dbReference>
<dbReference type="GO" id="GO:0005886">
    <property type="term" value="C:plasma membrane"/>
    <property type="evidence" value="ECO:0007669"/>
    <property type="project" value="UniProtKB-SubCell"/>
</dbReference>
<proteinExistence type="predicted"/>
<dbReference type="EMBL" id="JAOTHD010000009">
    <property type="protein sequence ID" value="MDB6246526.1"/>
    <property type="molecule type" value="Genomic_DNA"/>
</dbReference>
<evidence type="ECO:0000313" key="11">
    <source>
        <dbReference type="Proteomes" id="UP001141961"/>
    </source>
</evidence>
<feature type="transmembrane region" description="Helical" evidence="9">
    <location>
        <begin position="187"/>
        <end position="207"/>
    </location>
</feature>
<organism evidence="10 11">
    <name type="scientific">Lactobacillus amylovorus</name>
    <dbReference type="NCBI Taxonomy" id="1604"/>
    <lineage>
        <taxon>Bacteria</taxon>
        <taxon>Bacillati</taxon>
        <taxon>Bacillota</taxon>
        <taxon>Bacilli</taxon>
        <taxon>Lactobacillales</taxon>
        <taxon>Lactobacillaceae</taxon>
        <taxon>Lactobacillus</taxon>
    </lineage>
</organism>
<dbReference type="InterPro" id="IPR004700">
    <property type="entry name" value="PTS_IIC_man"/>
</dbReference>
<protein>
    <submittedName>
        <fullName evidence="10">PTS sugar transporter subunit IIC</fullName>
    </submittedName>
</protein>
<gene>
    <name evidence="10" type="ORF">ODV14_04105</name>
</gene>
<evidence type="ECO:0000256" key="5">
    <source>
        <dbReference type="ARBA" id="ARBA00022683"/>
    </source>
</evidence>
<name>A0AAW6BA06_LACAM</name>
<sequence length="259" mass="27590">MSKISFVQACLIGLYYWLRGCRFGYTMPTGPVGLFSPLPAALWVGLVLGNIPEAMIVGAGLQLMYLGLLAPGGAMPSDPTLAALVSCTVAIVSHISIGAALALAVPVGLLGVQIPNIEYILNGFMAHKTDSDIDKGNYNRTYIDSVLIPTLYKIVLYAVPVALVLYFGASQVGPLIKMIPDQITNGLNVAGQMLPAVGFAIIVQQIGRRSLLPYFLAGFFLQQYSHIPTIAIALAGLFLAYLHITFTSSKNNGSKSVKE</sequence>
<evidence type="ECO:0000313" key="10">
    <source>
        <dbReference type="EMBL" id="MDB6246526.1"/>
    </source>
</evidence>
<evidence type="ECO:0000256" key="2">
    <source>
        <dbReference type="ARBA" id="ARBA00022448"/>
    </source>
</evidence>
<comment type="subcellular location">
    <subcellularLocation>
        <location evidence="1">Cell membrane</location>
        <topology evidence="1">Multi-pass membrane protein</topology>
    </subcellularLocation>
</comment>
<dbReference type="InterPro" id="IPR050303">
    <property type="entry name" value="GatZ_KbaZ_carbometab"/>
</dbReference>
<dbReference type="RefSeq" id="WP_271326903.1">
    <property type="nucleotide sequence ID" value="NZ_JAOTHC010000009.1"/>
</dbReference>
<comment type="caution">
    <text evidence="10">The sequence shown here is derived from an EMBL/GenBank/DDBJ whole genome shotgun (WGS) entry which is preliminary data.</text>
</comment>
<keyword evidence="5" id="KW-0598">Phosphotransferase system</keyword>
<dbReference type="PROSITE" id="PS51106">
    <property type="entry name" value="PTS_EIIC_TYPE_4"/>
    <property type="match status" value="1"/>
</dbReference>